<keyword evidence="1" id="KW-1133">Transmembrane helix</keyword>
<keyword evidence="1" id="KW-0812">Transmembrane</keyword>
<dbReference type="RefSeq" id="WP_311364364.1">
    <property type="nucleotide sequence ID" value="NZ_JAVRIC010000006.1"/>
</dbReference>
<evidence type="ECO:0000313" key="2">
    <source>
        <dbReference type="EMBL" id="MDT0496970.1"/>
    </source>
</evidence>
<evidence type="ECO:0000256" key="1">
    <source>
        <dbReference type="SAM" id="Phobius"/>
    </source>
</evidence>
<evidence type="ECO:0000313" key="3">
    <source>
        <dbReference type="Proteomes" id="UP001254608"/>
    </source>
</evidence>
<name>A0ABU2WGH0_9GAMM</name>
<dbReference type="EMBL" id="JAVRIC010000006">
    <property type="protein sequence ID" value="MDT0496970.1"/>
    <property type="molecule type" value="Genomic_DNA"/>
</dbReference>
<reference evidence="2 3" key="1">
    <citation type="submission" date="2023-09" db="EMBL/GenBank/DDBJ databases">
        <authorList>
            <person name="Rey-Velasco X."/>
        </authorList>
    </citation>
    <scope>NUCLEOTIDE SEQUENCE [LARGE SCALE GENOMIC DNA]</scope>
    <source>
        <strain evidence="2 3">W345</strain>
    </source>
</reference>
<keyword evidence="1" id="KW-0472">Membrane</keyword>
<dbReference type="Proteomes" id="UP001254608">
    <property type="component" value="Unassembled WGS sequence"/>
</dbReference>
<accession>A0ABU2WGH0</accession>
<comment type="caution">
    <text evidence="2">The sequence shown here is derived from an EMBL/GenBank/DDBJ whole genome shotgun (WGS) entry which is preliminary data.</text>
</comment>
<sequence>MAITICAAVTLWTCFLQIGVTAVVSASPRLSILSLLILFAAGAILPARVPDPDSVSAPAV</sequence>
<proteinExistence type="predicted"/>
<organism evidence="2 3">
    <name type="scientific">Banduia mediterranea</name>
    <dbReference type="NCBI Taxonomy" id="3075609"/>
    <lineage>
        <taxon>Bacteria</taxon>
        <taxon>Pseudomonadati</taxon>
        <taxon>Pseudomonadota</taxon>
        <taxon>Gammaproteobacteria</taxon>
        <taxon>Nevskiales</taxon>
        <taxon>Algiphilaceae</taxon>
        <taxon>Banduia</taxon>
    </lineage>
</organism>
<feature type="transmembrane region" description="Helical" evidence="1">
    <location>
        <begin position="31"/>
        <end position="49"/>
    </location>
</feature>
<keyword evidence="3" id="KW-1185">Reference proteome</keyword>
<protein>
    <submittedName>
        <fullName evidence="2">Uncharacterized protein</fullName>
    </submittedName>
</protein>
<gene>
    <name evidence="2" type="ORF">RM530_06265</name>
</gene>